<feature type="transmembrane region" description="Helical" evidence="1">
    <location>
        <begin position="55"/>
        <end position="80"/>
    </location>
</feature>
<feature type="non-terminal residue" evidence="2">
    <location>
        <position position="123"/>
    </location>
</feature>
<comment type="caution">
    <text evidence="2">The sequence shown here is derived from an EMBL/GenBank/DDBJ whole genome shotgun (WGS) entry which is preliminary data.</text>
</comment>
<reference evidence="2" key="1">
    <citation type="journal article" date="2014" name="Front. Microbiol.">
        <title>High frequency of phylogenetically diverse reductive dehalogenase-homologous genes in deep subseafloor sedimentary metagenomes.</title>
        <authorList>
            <person name="Kawai M."/>
            <person name="Futagami T."/>
            <person name="Toyoda A."/>
            <person name="Takaki Y."/>
            <person name="Nishi S."/>
            <person name="Hori S."/>
            <person name="Arai W."/>
            <person name="Tsubouchi T."/>
            <person name="Morono Y."/>
            <person name="Uchiyama I."/>
            <person name="Ito T."/>
            <person name="Fujiyama A."/>
            <person name="Inagaki F."/>
            <person name="Takami H."/>
        </authorList>
    </citation>
    <scope>NUCLEOTIDE SEQUENCE</scope>
    <source>
        <strain evidence="2">Expedition CK06-06</strain>
    </source>
</reference>
<dbReference type="EMBL" id="BARS01025477">
    <property type="protein sequence ID" value="GAG04582.1"/>
    <property type="molecule type" value="Genomic_DNA"/>
</dbReference>
<name>X0UZJ0_9ZZZZ</name>
<proteinExistence type="predicted"/>
<keyword evidence="1" id="KW-0812">Transmembrane</keyword>
<keyword evidence="1" id="KW-1133">Transmembrane helix</keyword>
<sequence>MVGKIIVENKQKIIEKLNEKKPGSKPFEYLFFIFLFIATYYVTIISSYINDDFDLINFLIHFSMISIFYTGSIICGWLHYIEIIVGKEIKDTVDHNPRNKKQLKKENVNKANLHRIKPIIITF</sequence>
<organism evidence="2">
    <name type="scientific">marine sediment metagenome</name>
    <dbReference type="NCBI Taxonomy" id="412755"/>
    <lineage>
        <taxon>unclassified sequences</taxon>
        <taxon>metagenomes</taxon>
        <taxon>ecological metagenomes</taxon>
    </lineage>
</organism>
<evidence type="ECO:0000313" key="2">
    <source>
        <dbReference type="EMBL" id="GAG04582.1"/>
    </source>
</evidence>
<gene>
    <name evidence="2" type="ORF">S01H1_40255</name>
</gene>
<feature type="transmembrane region" description="Helical" evidence="1">
    <location>
        <begin position="29"/>
        <end position="49"/>
    </location>
</feature>
<evidence type="ECO:0000256" key="1">
    <source>
        <dbReference type="SAM" id="Phobius"/>
    </source>
</evidence>
<accession>X0UZJ0</accession>
<dbReference type="AlphaFoldDB" id="X0UZJ0"/>
<keyword evidence="1" id="KW-0472">Membrane</keyword>
<protein>
    <submittedName>
        <fullName evidence="2">Uncharacterized protein</fullName>
    </submittedName>
</protein>